<sequence>GILPLVWSRSYYSDQDGTGWLGEGWSVPGCQRIIRDAAGLAYIDDQGRLFPLPEVDEDDEEPVLFESEQIWFSKNPDGHYVIASLDGSIALRFAPLVVAEDGSDEDSTLFPLVAVEDANGNHQRFVYHPLTGLPQYVIDGNGRVFSLNFGNVADEQSPKMRLLSVSLLEGLPAFGETARIGNLVRAANRLKTYNGTTYYYDELGNLIHRELADGEVQNYFYDLHDQLVKAEIFKKDGTKETWAYTYDALGRRIGKGRLKNEEVSDGLEGETGFVWDGSHLLQEVQPDGRYTYIYTDPDSYEPLAQVRNWTNEDGESRQQTRYFHCDQIGIPREMTDKDGNLVWFGNYTGWGRLKEETKVTDSAYQPFRLQNQYADRETGLHYNFFRYYEPDAGRFVNQDPIGLWGGFNVYQFAPNVQDWVDPLGLSKCSSRSKTPNPYQGVKKASKYLKSQGVPRKYRKQILESFDRETIKVRSAGTSEYGLRYFDGINAQAKGRYLFETFPATRSSLTVKPKWNLMTNIAQFKVKPGTTIIEGKAAPQGLGLPGGQTQKYINDLERLIRQ</sequence>
<evidence type="ECO:0000313" key="4">
    <source>
        <dbReference type="Proteomes" id="UP000004621"/>
    </source>
</evidence>
<dbReference type="NCBIfam" id="TIGR01643">
    <property type="entry name" value="YD_repeat_2x"/>
    <property type="match status" value="2"/>
</dbReference>
<proteinExistence type="predicted"/>
<comment type="caution">
    <text evidence="3">The sequence shown here is derived from an EMBL/GenBank/DDBJ whole genome shotgun (WGS) entry which is preliminary data.</text>
</comment>
<dbReference type="Proteomes" id="UP000004621">
    <property type="component" value="Unassembled WGS sequence"/>
</dbReference>
<dbReference type="Gene3D" id="2.180.10.10">
    <property type="entry name" value="RHS repeat-associated core"/>
    <property type="match status" value="1"/>
</dbReference>
<dbReference type="AlphaFoldDB" id="A0A9W5INJ1"/>
<reference evidence="3 4" key="1">
    <citation type="submission" date="2010-01" db="EMBL/GenBank/DDBJ databases">
        <authorList>
            <person name="Weinstock G."/>
            <person name="Sodergren E."/>
            <person name="Clifton S."/>
            <person name="Fulton L."/>
            <person name="Fulton B."/>
            <person name="Courtney L."/>
            <person name="Fronick C."/>
            <person name="Harrison M."/>
            <person name="Strong C."/>
            <person name="Farmer C."/>
            <person name="Delahaunty K."/>
            <person name="Markovic C."/>
            <person name="Hall O."/>
            <person name="Minx P."/>
            <person name="Tomlinson C."/>
            <person name="Mitreva M."/>
            <person name="Nelson J."/>
            <person name="Hou S."/>
            <person name="Wollam A."/>
            <person name="Pepin K.H."/>
            <person name="Johnson M."/>
            <person name="Bhonagiri V."/>
            <person name="Nash W.E."/>
            <person name="Warren W."/>
            <person name="Chinwalla A."/>
            <person name="Mardis E.R."/>
            <person name="Wilson R.K."/>
        </authorList>
    </citation>
    <scope>NUCLEOTIDE SEQUENCE [LARGE SCALE GENOMIC DNA]</scope>
    <source>
        <strain evidence="3 4">NJ9703</strain>
    </source>
</reference>
<dbReference type="PANTHER" id="PTHR32305:SF15">
    <property type="entry name" value="PROTEIN RHSA-RELATED"/>
    <property type="match status" value="1"/>
</dbReference>
<gene>
    <name evidence="3" type="ORF">NEISUBOT_05652</name>
</gene>
<dbReference type="InterPro" id="IPR001826">
    <property type="entry name" value="RHS"/>
</dbReference>
<evidence type="ECO:0000259" key="1">
    <source>
        <dbReference type="Pfam" id="PF03527"/>
    </source>
</evidence>
<feature type="domain" description="DUF6531" evidence="2">
    <location>
        <begin position="1"/>
        <end position="49"/>
    </location>
</feature>
<dbReference type="Pfam" id="PF20148">
    <property type="entry name" value="DUF6531"/>
    <property type="match status" value="1"/>
</dbReference>
<dbReference type="Pfam" id="PF03527">
    <property type="entry name" value="RHS"/>
    <property type="match status" value="1"/>
</dbReference>
<dbReference type="InterPro" id="IPR045351">
    <property type="entry name" value="DUF6531"/>
</dbReference>
<dbReference type="InterPro" id="IPR006530">
    <property type="entry name" value="YD"/>
</dbReference>
<dbReference type="PRINTS" id="PR00394">
    <property type="entry name" value="RHSPROTEIN"/>
</dbReference>
<evidence type="ECO:0000259" key="2">
    <source>
        <dbReference type="Pfam" id="PF20148"/>
    </source>
</evidence>
<accession>A0A9W5INJ1</accession>
<dbReference type="RefSeq" id="WP_004521138.1">
    <property type="nucleotide sequence ID" value="NZ_ACEO02000026.1"/>
</dbReference>
<dbReference type="EMBL" id="ACEO02000026">
    <property type="protein sequence ID" value="EFC50927.1"/>
    <property type="molecule type" value="Genomic_DNA"/>
</dbReference>
<protein>
    <submittedName>
        <fullName evidence="3">RHS repeat-associated core domain protein</fullName>
    </submittedName>
</protein>
<evidence type="ECO:0000313" key="3">
    <source>
        <dbReference type="EMBL" id="EFC50927.1"/>
    </source>
</evidence>
<feature type="domain" description="RHS protein conserved region" evidence="1">
    <location>
        <begin position="322"/>
        <end position="356"/>
    </location>
</feature>
<dbReference type="PANTHER" id="PTHR32305">
    <property type="match status" value="1"/>
</dbReference>
<dbReference type="InterPro" id="IPR050708">
    <property type="entry name" value="T6SS_VgrG/RHS"/>
</dbReference>
<name>A0A9W5INJ1_NEISU</name>
<dbReference type="InterPro" id="IPR022385">
    <property type="entry name" value="Rhs_assc_core"/>
</dbReference>
<dbReference type="NCBIfam" id="TIGR03696">
    <property type="entry name" value="Rhs_assc_core"/>
    <property type="match status" value="1"/>
</dbReference>
<organism evidence="3 4">
    <name type="scientific">Neisseria subflava NJ9703</name>
    <dbReference type="NCBI Taxonomy" id="546268"/>
    <lineage>
        <taxon>Bacteria</taxon>
        <taxon>Pseudomonadati</taxon>
        <taxon>Pseudomonadota</taxon>
        <taxon>Betaproteobacteria</taxon>
        <taxon>Neisseriales</taxon>
        <taxon>Neisseriaceae</taxon>
        <taxon>Neisseria</taxon>
    </lineage>
</organism>
<feature type="non-terminal residue" evidence="3">
    <location>
        <position position="1"/>
    </location>
</feature>